<dbReference type="PANTHER" id="PTHR13357">
    <property type="entry name" value="SH3 ADAPTER PROTEIN SPIN90 NCK INTERACTING PROTEIN WITH SH3 DOMAIN"/>
    <property type="match status" value="1"/>
</dbReference>
<reference evidence="1" key="1">
    <citation type="journal article" date="2023" name="Insect Mol. Biol.">
        <title>Genome sequencing provides insights into the evolution of gene families encoding plant cell wall-degrading enzymes in longhorned beetles.</title>
        <authorList>
            <person name="Shin N.R."/>
            <person name="Okamura Y."/>
            <person name="Kirsch R."/>
            <person name="Pauchet Y."/>
        </authorList>
    </citation>
    <scope>NUCLEOTIDE SEQUENCE</scope>
    <source>
        <strain evidence="1">MMC_N1</strain>
    </source>
</reference>
<gene>
    <name evidence="1" type="ORF">NQ317_013677</name>
</gene>
<dbReference type="EMBL" id="JAPWTJ010000849">
    <property type="protein sequence ID" value="KAJ8975277.1"/>
    <property type="molecule type" value="Genomic_DNA"/>
</dbReference>
<keyword evidence="2" id="KW-1185">Reference proteome</keyword>
<protein>
    <submittedName>
        <fullName evidence="1">Uncharacterized protein</fullName>
    </submittedName>
</protein>
<dbReference type="InterPro" id="IPR030125">
    <property type="entry name" value="SPIN90/Ldb17"/>
</dbReference>
<evidence type="ECO:0000313" key="2">
    <source>
        <dbReference type="Proteomes" id="UP001162164"/>
    </source>
</evidence>
<proteinExistence type="predicted"/>
<organism evidence="1 2">
    <name type="scientific">Molorchus minor</name>
    <dbReference type="NCBI Taxonomy" id="1323400"/>
    <lineage>
        <taxon>Eukaryota</taxon>
        <taxon>Metazoa</taxon>
        <taxon>Ecdysozoa</taxon>
        <taxon>Arthropoda</taxon>
        <taxon>Hexapoda</taxon>
        <taxon>Insecta</taxon>
        <taxon>Pterygota</taxon>
        <taxon>Neoptera</taxon>
        <taxon>Endopterygota</taxon>
        <taxon>Coleoptera</taxon>
        <taxon>Polyphaga</taxon>
        <taxon>Cucujiformia</taxon>
        <taxon>Chrysomeloidea</taxon>
        <taxon>Cerambycidae</taxon>
        <taxon>Lamiinae</taxon>
        <taxon>Monochamini</taxon>
        <taxon>Molorchus</taxon>
    </lineage>
</organism>
<evidence type="ECO:0000313" key="1">
    <source>
        <dbReference type="EMBL" id="KAJ8975277.1"/>
    </source>
</evidence>
<dbReference type="PANTHER" id="PTHR13357:SF1">
    <property type="entry name" value="NCK-INTERACTING PROTEIN WITH SH3 DOMAIN"/>
    <property type="match status" value="1"/>
</dbReference>
<accession>A0ABQ9JCZ5</accession>
<name>A0ABQ9JCZ5_9CUCU</name>
<comment type="caution">
    <text evidence="1">The sequence shown here is derived from an EMBL/GenBank/DDBJ whole genome shotgun (WGS) entry which is preliminary data.</text>
</comment>
<sequence length="85" mass="9978">MIFSMGERMPVTHYELLGKHFLAFVLDNIEYPPDTDLDEQIPDLFLNLIISFNLQFTEDSENPLIAALEDRDVAKCFTEKKFFYL</sequence>
<dbReference type="Proteomes" id="UP001162164">
    <property type="component" value="Unassembled WGS sequence"/>
</dbReference>